<sequence length="97" mass="11571">MNVNIDNLAEEMPDFHKHEDAQEWFKNKFGDKFVFKSEDVAEGEKVFFYHIVKNDKEYEQYMEFLQQDTHEELQDTTAFHSYTTVEISEHGDVSLSI</sequence>
<accession>A0ABW5RM30</accession>
<dbReference type="EMBL" id="JBHUMF010000001">
    <property type="protein sequence ID" value="MFD2679216.1"/>
    <property type="molecule type" value="Genomic_DNA"/>
</dbReference>
<gene>
    <name evidence="1" type="ORF">ACFSUL_00470</name>
</gene>
<evidence type="ECO:0000313" key="1">
    <source>
        <dbReference type="EMBL" id="MFD2679216.1"/>
    </source>
</evidence>
<organism evidence="1 2">
    <name type="scientific">Bacillus seohaeanensis</name>
    <dbReference type="NCBI Taxonomy" id="284580"/>
    <lineage>
        <taxon>Bacteria</taxon>
        <taxon>Bacillati</taxon>
        <taxon>Bacillota</taxon>
        <taxon>Bacilli</taxon>
        <taxon>Bacillales</taxon>
        <taxon>Bacillaceae</taxon>
        <taxon>Bacillus</taxon>
    </lineage>
</organism>
<reference evidence="2" key="1">
    <citation type="journal article" date="2019" name="Int. J. Syst. Evol. Microbiol.">
        <title>The Global Catalogue of Microorganisms (GCM) 10K type strain sequencing project: providing services to taxonomists for standard genome sequencing and annotation.</title>
        <authorList>
            <consortium name="The Broad Institute Genomics Platform"/>
            <consortium name="The Broad Institute Genome Sequencing Center for Infectious Disease"/>
            <person name="Wu L."/>
            <person name="Ma J."/>
        </authorList>
    </citation>
    <scope>NUCLEOTIDE SEQUENCE [LARGE SCALE GENOMIC DNA]</scope>
    <source>
        <strain evidence="2">KCTC 3913</strain>
    </source>
</reference>
<name>A0ABW5RM30_9BACI</name>
<keyword evidence="2" id="KW-1185">Reference proteome</keyword>
<dbReference type="RefSeq" id="WP_377931664.1">
    <property type="nucleotide sequence ID" value="NZ_JBHUMF010000001.1"/>
</dbReference>
<evidence type="ECO:0000313" key="2">
    <source>
        <dbReference type="Proteomes" id="UP001597506"/>
    </source>
</evidence>
<protein>
    <submittedName>
        <fullName evidence="1">Uncharacterized protein</fullName>
    </submittedName>
</protein>
<dbReference type="Proteomes" id="UP001597506">
    <property type="component" value="Unassembled WGS sequence"/>
</dbReference>
<proteinExistence type="predicted"/>
<comment type="caution">
    <text evidence="1">The sequence shown here is derived from an EMBL/GenBank/DDBJ whole genome shotgun (WGS) entry which is preliminary data.</text>
</comment>